<dbReference type="PANTHER" id="PTHR10438:SF463">
    <property type="entry name" value="THIOREDOXIN"/>
    <property type="match status" value="1"/>
</dbReference>
<dbReference type="InterPro" id="IPR050620">
    <property type="entry name" value="Thioredoxin_H-type-like"/>
</dbReference>
<organism evidence="2 3">
    <name type="scientific">Entamoeba nuttalli</name>
    <dbReference type="NCBI Taxonomy" id="412467"/>
    <lineage>
        <taxon>Eukaryota</taxon>
        <taxon>Amoebozoa</taxon>
        <taxon>Evosea</taxon>
        <taxon>Archamoebae</taxon>
        <taxon>Mastigamoebida</taxon>
        <taxon>Entamoebidae</taxon>
        <taxon>Entamoeba</taxon>
    </lineage>
</organism>
<evidence type="ECO:0000313" key="3">
    <source>
        <dbReference type="Proteomes" id="UP001628156"/>
    </source>
</evidence>
<dbReference type="EMBL" id="BAAFRS010000159">
    <property type="protein sequence ID" value="GAB1223705.1"/>
    <property type="molecule type" value="Genomic_DNA"/>
</dbReference>
<dbReference type="CDD" id="cd02947">
    <property type="entry name" value="TRX_family"/>
    <property type="match status" value="1"/>
</dbReference>
<proteinExistence type="predicted"/>
<protein>
    <recommendedName>
        <fullName evidence="1">Thioredoxin domain-containing protein</fullName>
    </recommendedName>
</protein>
<evidence type="ECO:0000259" key="1">
    <source>
        <dbReference type="Pfam" id="PF00085"/>
    </source>
</evidence>
<accession>A0ABQ0DLG4</accession>
<name>A0ABQ0DLG4_9EUKA</name>
<keyword evidence="3" id="KW-1185">Reference proteome</keyword>
<sequence length="126" mass="14754">MSVIMVTTQEHINQFLSKNDKIVLDFFVWWKCPIQTINTIKQLASSHKDVIFLLINSEESFDLLQTFSICSLPTIIFMHRGVEEKRIKGASINDLSNLLSNEYFCYYFVCKEDENKSNNTNYKKTL</sequence>
<gene>
    <name evidence="2" type="ORF">ENUP19_0159G0024</name>
</gene>
<reference evidence="2 3" key="1">
    <citation type="journal article" date="2019" name="PLoS Negl. Trop. Dis.">
        <title>Whole genome sequencing of Entamoeba nuttalli reveals mammalian host-related molecular signatures and a novel octapeptide-repeat surface protein.</title>
        <authorList>
            <person name="Tanaka M."/>
            <person name="Makiuchi T."/>
            <person name="Komiyama T."/>
            <person name="Shiina T."/>
            <person name="Osaki K."/>
            <person name="Tachibana H."/>
        </authorList>
    </citation>
    <scope>NUCLEOTIDE SEQUENCE [LARGE SCALE GENOMIC DNA]</scope>
    <source>
        <strain evidence="2 3">P19-061405</strain>
    </source>
</reference>
<dbReference type="SUPFAM" id="SSF52833">
    <property type="entry name" value="Thioredoxin-like"/>
    <property type="match status" value="1"/>
</dbReference>
<dbReference type="Gene3D" id="3.40.30.10">
    <property type="entry name" value="Glutaredoxin"/>
    <property type="match status" value="1"/>
</dbReference>
<comment type="caution">
    <text evidence="2">The sequence shown here is derived from an EMBL/GenBank/DDBJ whole genome shotgun (WGS) entry which is preliminary data.</text>
</comment>
<dbReference type="InterPro" id="IPR013766">
    <property type="entry name" value="Thioredoxin_domain"/>
</dbReference>
<dbReference type="InterPro" id="IPR036249">
    <property type="entry name" value="Thioredoxin-like_sf"/>
</dbReference>
<feature type="domain" description="Thioredoxin" evidence="1">
    <location>
        <begin position="5"/>
        <end position="97"/>
    </location>
</feature>
<evidence type="ECO:0000313" key="2">
    <source>
        <dbReference type="EMBL" id="GAB1223705.1"/>
    </source>
</evidence>
<dbReference type="Pfam" id="PF00085">
    <property type="entry name" value="Thioredoxin"/>
    <property type="match status" value="1"/>
</dbReference>
<dbReference type="PANTHER" id="PTHR10438">
    <property type="entry name" value="THIOREDOXIN"/>
    <property type="match status" value="1"/>
</dbReference>
<dbReference type="Proteomes" id="UP001628156">
    <property type="component" value="Unassembled WGS sequence"/>
</dbReference>